<name>A0A839K4E7_9FIRM</name>
<dbReference type="AlphaFoldDB" id="A0A839K4E7"/>
<reference evidence="2 3" key="1">
    <citation type="submission" date="2020-07" db="EMBL/GenBank/DDBJ databases">
        <title>Characterization and genome sequencing of isolate MD1, a novel member within the family Lachnospiraceae.</title>
        <authorList>
            <person name="Rettenmaier R."/>
            <person name="Di Bello L."/>
            <person name="Zinser C."/>
            <person name="Scheitz K."/>
            <person name="Liebl W."/>
            <person name="Zverlov V."/>
        </authorList>
    </citation>
    <scope>NUCLEOTIDE SEQUENCE [LARGE SCALE GENOMIC DNA]</scope>
    <source>
        <strain evidence="2 3">MD1</strain>
    </source>
</reference>
<evidence type="ECO:0000256" key="1">
    <source>
        <dbReference type="SAM" id="Coils"/>
    </source>
</evidence>
<comment type="caution">
    <text evidence="2">The sequence shown here is derived from an EMBL/GenBank/DDBJ whole genome shotgun (WGS) entry which is preliminary data.</text>
</comment>
<protein>
    <submittedName>
        <fullName evidence="2">Uncharacterized protein</fullName>
    </submittedName>
</protein>
<proteinExistence type="predicted"/>
<keyword evidence="1" id="KW-0175">Coiled coil</keyword>
<evidence type="ECO:0000313" key="2">
    <source>
        <dbReference type="EMBL" id="MBB2184773.1"/>
    </source>
</evidence>
<accession>A0A839K4E7</accession>
<gene>
    <name evidence="2" type="ORF">H0486_18110</name>
</gene>
<dbReference type="RefSeq" id="WP_228354481.1">
    <property type="nucleotide sequence ID" value="NZ_JACEGA010000002.1"/>
</dbReference>
<keyword evidence="3" id="KW-1185">Reference proteome</keyword>
<feature type="coiled-coil region" evidence="1">
    <location>
        <begin position="10"/>
        <end position="37"/>
    </location>
</feature>
<evidence type="ECO:0000313" key="3">
    <source>
        <dbReference type="Proteomes" id="UP000574276"/>
    </source>
</evidence>
<organism evidence="2 3">
    <name type="scientific">Variimorphobacter saccharofermentans</name>
    <dbReference type="NCBI Taxonomy" id="2755051"/>
    <lineage>
        <taxon>Bacteria</taxon>
        <taxon>Bacillati</taxon>
        <taxon>Bacillota</taxon>
        <taxon>Clostridia</taxon>
        <taxon>Lachnospirales</taxon>
        <taxon>Lachnospiraceae</taxon>
        <taxon>Variimorphobacter</taxon>
    </lineage>
</organism>
<dbReference type="Proteomes" id="UP000574276">
    <property type="component" value="Unassembled WGS sequence"/>
</dbReference>
<dbReference type="EMBL" id="JACEGA010000002">
    <property type="protein sequence ID" value="MBB2184773.1"/>
    <property type="molecule type" value="Genomic_DNA"/>
</dbReference>
<sequence>MTSLEELRMKNEFSEKLDNAEMNLDKVRTLVGDLLEEYNMYDPRKTAEKLQYEASRVMTYLEIVFDYVIDTHNDIAAIQEELHTRSKNLRKLCVASGELERTPGEVLGNE</sequence>